<keyword evidence="2" id="KW-1185">Reference proteome</keyword>
<evidence type="ECO:0000313" key="1">
    <source>
        <dbReference type="EMBL" id="MDL5057636.1"/>
    </source>
</evidence>
<name>A0ABT7M043_9CYAN</name>
<proteinExistence type="predicted"/>
<dbReference type="Proteomes" id="UP001230986">
    <property type="component" value="Unassembled WGS sequence"/>
</dbReference>
<dbReference type="EMBL" id="JASVEJ010000035">
    <property type="protein sequence ID" value="MDL5057636.1"/>
    <property type="molecule type" value="Genomic_DNA"/>
</dbReference>
<evidence type="ECO:0000313" key="2">
    <source>
        <dbReference type="Proteomes" id="UP001230986"/>
    </source>
</evidence>
<sequence length="266" mass="30068">MQLTWHSRWHSTIMAIAVAALCAGGIAALQIPQLNELRNAGELLTPQQAARNVERERLQLNLLQRLPTVGFDNVIANWTLINFFIYLGDDVARGYTGYQLSPEYFRIIIDRDPRFVQAYLFMSSGVSLYAGRPDITVELTEQGLQYITPTVPDKSYYVWRYKGIDQLLFLGDSQGAQQSFETAAEWARLYDDEESRTVAEVSQQTANFLANNPISRRAQINSWAFIFSATGDQKTREIATQRIQELGGDIRATEMGGAQIRYPEGD</sequence>
<dbReference type="RefSeq" id="WP_283358108.1">
    <property type="nucleotide sequence ID" value="NZ_JASVEJ010000035.1"/>
</dbReference>
<organism evidence="1 2">
    <name type="scientific">Geitlerinema calcuttense NRMC-F 0142</name>
    <dbReference type="NCBI Taxonomy" id="2922238"/>
    <lineage>
        <taxon>Bacteria</taxon>
        <taxon>Bacillati</taxon>
        <taxon>Cyanobacteriota</taxon>
        <taxon>Cyanophyceae</taxon>
        <taxon>Geitlerinematales</taxon>
        <taxon>Geitlerinemataceae</taxon>
        <taxon>Geitlerinema</taxon>
    </lineage>
</organism>
<protein>
    <submittedName>
        <fullName evidence="1">Uncharacterized protein</fullName>
    </submittedName>
</protein>
<comment type="caution">
    <text evidence="1">The sequence shown here is derived from an EMBL/GenBank/DDBJ whole genome shotgun (WGS) entry which is preliminary data.</text>
</comment>
<reference evidence="1 2" key="1">
    <citation type="submission" date="2023-06" db="EMBL/GenBank/DDBJ databases">
        <title>Whole genome sequence of Oscillatoria calcuttensis NRMC-F 0142.</title>
        <authorList>
            <person name="Shakena Fathima T."/>
            <person name="Muralitharan G."/>
            <person name="Thajuddin N."/>
        </authorList>
    </citation>
    <scope>NUCLEOTIDE SEQUENCE [LARGE SCALE GENOMIC DNA]</scope>
    <source>
        <strain evidence="1 2">NRMC-F 0142</strain>
    </source>
</reference>
<accession>A0ABT7M043</accession>
<gene>
    <name evidence="1" type="ORF">QQ055_09250</name>
</gene>